<evidence type="ECO:0000256" key="5">
    <source>
        <dbReference type="ARBA" id="ARBA00022989"/>
    </source>
</evidence>
<dbReference type="RefSeq" id="WP_147210500.1">
    <property type="nucleotide sequence ID" value="NZ_BJYM01000008.1"/>
</dbReference>
<evidence type="ECO:0000256" key="1">
    <source>
        <dbReference type="ARBA" id="ARBA00004651"/>
    </source>
</evidence>
<organism evidence="9 10">
    <name type="scientific">Oceanobacillus sojae</name>
    <dbReference type="NCBI Taxonomy" id="582851"/>
    <lineage>
        <taxon>Bacteria</taxon>
        <taxon>Bacillati</taxon>
        <taxon>Bacillota</taxon>
        <taxon>Bacilli</taxon>
        <taxon>Bacillales</taxon>
        <taxon>Bacillaceae</taxon>
        <taxon>Oceanobacillus</taxon>
    </lineage>
</organism>
<comment type="caution">
    <text evidence="9">The sequence shown here is derived from an EMBL/GenBank/DDBJ whole genome shotgun (WGS) entry which is preliminary data.</text>
</comment>
<dbReference type="Gene3D" id="1.10.3720.10">
    <property type="entry name" value="MetI-like"/>
    <property type="match status" value="1"/>
</dbReference>
<feature type="domain" description="ABC transmembrane type-1" evidence="8">
    <location>
        <begin position="94"/>
        <end position="301"/>
    </location>
</feature>
<evidence type="ECO:0000313" key="10">
    <source>
        <dbReference type="Proteomes" id="UP000321558"/>
    </source>
</evidence>
<dbReference type="InterPro" id="IPR045621">
    <property type="entry name" value="BPD_transp_1_N"/>
</dbReference>
<gene>
    <name evidence="9" type="ORF">OSO01_22810</name>
</gene>
<dbReference type="CDD" id="cd06261">
    <property type="entry name" value="TM_PBP2"/>
    <property type="match status" value="1"/>
</dbReference>
<feature type="transmembrane region" description="Helical" evidence="7">
    <location>
        <begin position="12"/>
        <end position="30"/>
    </location>
</feature>
<dbReference type="Pfam" id="PF00528">
    <property type="entry name" value="BPD_transp_1"/>
    <property type="match status" value="1"/>
</dbReference>
<name>A0A511ZJC0_9BACI</name>
<dbReference type="Proteomes" id="UP000321558">
    <property type="component" value="Unassembled WGS sequence"/>
</dbReference>
<feature type="transmembrane region" description="Helical" evidence="7">
    <location>
        <begin position="176"/>
        <end position="198"/>
    </location>
</feature>
<keyword evidence="3" id="KW-1003">Cell membrane</keyword>
<dbReference type="PROSITE" id="PS50928">
    <property type="entry name" value="ABC_TM1"/>
    <property type="match status" value="1"/>
</dbReference>
<sequence length="315" mass="34650">MLKFLINRFGQSIILLLIVTVITFFLINLAPGGPSSTMRMDASPEERQAMVEKLGLDQPVIVRYASWLKGAFSGDLGTSFTSNEPVVQRIAERLPYTIELTFFTIIISIIIGIPVGILSAIKRGSVPDHIINFFSVVGLSVPAFWLGLMLILLFSINLGWLPSSGVGARGTDFDLWGWISHLIMPVLILTTTILPNIVRFTRSSMLEVISQNYIRTIRAKGAKESIVIYIHALRNALIPIITIIGVLIPRLLSGAVITEAIFGWTGIGTLILEAARGRDYPLVMGITIVITIVVILCNLIVDIVYSRVDPRVKNV</sequence>
<accession>A0A511ZJC0</accession>
<dbReference type="PANTHER" id="PTHR43163:SF6">
    <property type="entry name" value="DIPEPTIDE TRANSPORT SYSTEM PERMEASE PROTEIN DPPB-RELATED"/>
    <property type="match status" value="1"/>
</dbReference>
<comment type="similarity">
    <text evidence="7">Belongs to the binding-protein-dependent transport system permease family.</text>
</comment>
<reference evidence="9 10" key="1">
    <citation type="submission" date="2019-07" db="EMBL/GenBank/DDBJ databases">
        <title>Whole genome shotgun sequence of Oceanobacillus sojae NBRC 105379.</title>
        <authorList>
            <person name="Hosoyama A."/>
            <person name="Uohara A."/>
            <person name="Ohji S."/>
            <person name="Ichikawa N."/>
        </authorList>
    </citation>
    <scope>NUCLEOTIDE SEQUENCE [LARGE SCALE GENOMIC DNA]</scope>
    <source>
        <strain evidence="9 10">NBRC 105379</strain>
    </source>
</reference>
<keyword evidence="10" id="KW-1185">Reference proteome</keyword>
<dbReference type="EMBL" id="BJYM01000008">
    <property type="protein sequence ID" value="GEN87542.1"/>
    <property type="molecule type" value="Genomic_DNA"/>
</dbReference>
<dbReference type="PANTHER" id="PTHR43163">
    <property type="entry name" value="DIPEPTIDE TRANSPORT SYSTEM PERMEASE PROTEIN DPPB-RELATED"/>
    <property type="match status" value="1"/>
</dbReference>
<feature type="transmembrane region" description="Helical" evidence="7">
    <location>
        <begin position="282"/>
        <end position="305"/>
    </location>
</feature>
<evidence type="ECO:0000256" key="4">
    <source>
        <dbReference type="ARBA" id="ARBA00022692"/>
    </source>
</evidence>
<dbReference type="AlphaFoldDB" id="A0A511ZJC0"/>
<comment type="subcellular location">
    <subcellularLocation>
        <location evidence="1 7">Cell membrane</location>
        <topology evidence="1 7">Multi-pass membrane protein</topology>
    </subcellularLocation>
</comment>
<keyword evidence="2 7" id="KW-0813">Transport</keyword>
<protein>
    <submittedName>
        <fullName evidence="9">Peptide ABC transporter permease</fullName>
    </submittedName>
</protein>
<evidence type="ECO:0000256" key="3">
    <source>
        <dbReference type="ARBA" id="ARBA00022475"/>
    </source>
</evidence>
<dbReference type="InterPro" id="IPR000515">
    <property type="entry name" value="MetI-like"/>
</dbReference>
<dbReference type="Pfam" id="PF19300">
    <property type="entry name" value="BPD_transp_1_N"/>
    <property type="match status" value="1"/>
</dbReference>
<evidence type="ECO:0000256" key="6">
    <source>
        <dbReference type="ARBA" id="ARBA00023136"/>
    </source>
</evidence>
<dbReference type="OrthoDB" id="9773683at2"/>
<keyword evidence="4 7" id="KW-0812">Transmembrane</keyword>
<dbReference type="SUPFAM" id="SSF161098">
    <property type="entry name" value="MetI-like"/>
    <property type="match status" value="1"/>
</dbReference>
<dbReference type="GO" id="GO:0055085">
    <property type="term" value="P:transmembrane transport"/>
    <property type="evidence" value="ECO:0007669"/>
    <property type="project" value="InterPro"/>
</dbReference>
<evidence type="ECO:0000313" key="9">
    <source>
        <dbReference type="EMBL" id="GEN87542.1"/>
    </source>
</evidence>
<dbReference type="GO" id="GO:0005886">
    <property type="term" value="C:plasma membrane"/>
    <property type="evidence" value="ECO:0007669"/>
    <property type="project" value="UniProtKB-SubCell"/>
</dbReference>
<keyword evidence="6 7" id="KW-0472">Membrane</keyword>
<proteinExistence type="inferred from homology"/>
<dbReference type="InterPro" id="IPR035906">
    <property type="entry name" value="MetI-like_sf"/>
</dbReference>
<feature type="transmembrane region" description="Helical" evidence="7">
    <location>
        <begin position="254"/>
        <end position="275"/>
    </location>
</feature>
<feature type="transmembrane region" description="Helical" evidence="7">
    <location>
        <begin position="100"/>
        <end position="121"/>
    </location>
</feature>
<feature type="transmembrane region" description="Helical" evidence="7">
    <location>
        <begin position="133"/>
        <end position="156"/>
    </location>
</feature>
<feature type="transmembrane region" description="Helical" evidence="7">
    <location>
        <begin position="226"/>
        <end position="248"/>
    </location>
</feature>
<evidence type="ECO:0000256" key="2">
    <source>
        <dbReference type="ARBA" id="ARBA00022448"/>
    </source>
</evidence>
<evidence type="ECO:0000256" key="7">
    <source>
        <dbReference type="RuleBase" id="RU363032"/>
    </source>
</evidence>
<keyword evidence="5 7" id="KW-1133">Transmembrane helix</keyword>
<evidence type="ECO:0000259" key="8">
    <source>
        <dbReference type="PROSITE" id="PS50928"/>
    </source>
</evidence>